<organism evidence="7 8">
    <name type="scientific">Paenarthrobacter ilicis</name>
    <dbReference type="NCBI Taxonomy" id="43665"/>
    <lineage>
        <taxon>Bacteria</taxon>
        <taxon>Bacillati</taxon>
        <taxon>Actinomycetota</taxon>
        <taxon>Actinomycetes</taxon>
        <taxon>Micrococcales</taxon>
        <taxon>Micrococcaceae</taxon>
        <taxon>Paenarthrobacter</taxon>
    </lineage>
</organism>
<comment type="caution">
    <text evidence="7">The sequence shown here is derived from an EMBL/GenBank/DDBJ whole genome shotgun (WGS) entry which is preliminary data.</text>
</comment>
<dbReference type="InterPro" id="IPR036388">
    <property type="entry name" value="WH-like_DNA-bd_sf"/>
</dbReference>
<dbReference type="PANTHER" id="PTHR43133:SF66">
    <property type="entry name" value="ECF RNA POLYMERASE SIGMA FACTOR SIGK"/>
    <property type="match status" value="1"/>
</dbReference>
<dbReference type="Pfam" id="PF08281">
    <property type="entry name" value="Sigma70_r4_2"/>
    <property type="match status" value="1"/>
</dbReference>
<comment type="similarity">
    <text evidence="1">Belongs to the sigma-70 factor family. ECF subfamily.</text>
</comment>
<dbReference type="NCBIfam" id="TIGR02937">
    <property type="entry name" value="sigma70-ECF"/>
    <property type="match status" value="1"/>
</dbReference>
<dbReference type="InterPro" id="IPR039425">
    <property type="entry name" value="RNA_pol_sigma-70-like"/>
</dbReference>
<reference evidence="7 8" key="1">
    <citation type="submission" date="2020-03" db="EMBL/GenBank/DDBJ databases">
        <title>Genomic Encyclopedia of Type Strains, Phase III (KMG-III): the genomes of soil and plant-associated and newly described type strains.</title>
        <authorList>
            <person name="Whitman W."/>
        </authorList>
    </citation>
    <scope>NUCLEOTIDE SEQUENCE [LARGE SCALE GENOMIC DNA]</scope>
    <source>
        <strain evidence="7 8">CECT 4207</strain>
    </source>
</reference>
<dbReference type="SUPFAM" id="SSF88659">
    <property type="entry name" value="Sigma3 and sigma4 domains of RNA polymerase sigma factors"/>
    <property type="match status" value="1"/>
</dbReference>
<keyword evidence="8" id="KW-1185">Reference proteome</keyword>
<dbReference type="PANTHER" id="PTHR43133">
    <property type="entry name" value="RNA POLYMERASE ECF-TYPE SIGMA FACTO"/>
    <property type="match status" value="1"/>
</dbReference>
<dbReference type="Proteomes" id="UP000802392">
    <property type="component" value="Unassembled WGS sequence"/>
</dbReference>
<dbReference type="Pfam" id="PF04542">
    <property type="entry name" value="Sigma70_r2"/>
    <property type="match status" value="1"/>
</dbReference>
<gene>
    <name evidence="7" type="ORF">FHR86_000271</name>
</gene>
<dbReference type="NCBIfam" id="NF007228">
    <property type="entry name" value="PRK09646.1"/>
    <property type="match status" value="1"/>
</dbReference>
<keyword evidence="4" id="KW-0804">Transcription</keyword>
<feature type="domain" description="RNA polymerase sigma factor 70 region 4 type 2" evidence="6">
    <location>
        <begin position="142"/>
        <end position="194"/>
    </location>
</feature>
<dbReference type="InterPro" id="IPR013249">
    <property type="entry name" value="RNA_pol_sigma70_r4_t2"/>
</dbReference>
<protein>
    <submittedName>
        <fullName evidence="7">RNA polymerase sigma-70 factor (ECF subfamily)</fullName>
    </submittedName>
</protein>
<keyword evidence="3" id="KW-0731">Sigma factor</keyword>
<dbReference type="InterPro" id="IPR014284">
    <property type="entry name" value="RNA_pol_sigma-70_dom"/>
</dbReference>
<evidence type="ECO:0000313" key="8">
    <source>
        <dbReference type="Proteomes" id="UP000802392"/>
    </source>
</evidence>
<evidence type="ECO:0000259" key="5">
    <source>
        <dbReference type="Pfam" id="PF04542"/>
    </source>
</evidence>
<dbReference type="CDD" id="cd06171">
    <property type="entry name" value="Sigma70_r4"/>
    <property type="match status" value="1"/>
</dbReference>
<accession>A0ABX0TET9</accession>
<sequence>METPNRPAHQVVEDTGTAPDLNAQLTGLLELVAAGNQQAFAEFYSLTSRRVFGMAKRVLIDPDLSEDATQEVYLQVWQGAAKFDRAAGTPLAWLMTIAHRRAIDRVRAVQAATDREAKYGAASQDPDRDLVAEEADSNLEAEAVGRCLATLTDTQRESVRLAYYGGLTYREVAEQLGAAIPTIKSRIRDGLLRLKTCLGVGSYE</sequence>
<dbReference type="EMBL" id="JAAOZD010000001">
    <property type="protein sequence ID" value="NII99972.1"/>
    <property type="molecule type" value="Genomic_DNA"/>
</dbReference>
<name>A0ABX0TET9_9MICC</name>
<evidence type="ECO:0000256" key="2">
    <source>
        <dbReference type="ARBA" id="ARBA00023015"/>
    </source>
</evidence>
<evidence type="ECO:0000256" key="1">
    <source>
        <dbReference type="ARBA" id="ARBA00010641"/>
    </source>
</evidence>
<evidence type="ECO:0000256" key="3">
    <source>
        <dbReference type="ARBA" id="ARBA00023082"/>
    </source>
</evidence>
<feature type="domain" description="RNA polymerase sigma-70 region 2" evidence="5">
    <location>
        <begin position="46"/>
        <end position="108"/>
    </location>
</feature>
<dbReference type="Gene3D" id="1.10.10.10">
    <property type="entry name" value="Winged helix-like DNA-binding domain superfamily/Winged helix DNA-binding domain"/>
    <property type="match status" value="1"/>
</dbReference>
<dbReference type="InterPro" id="IPR007627">
    <property type="entry name" value="RNA_pol_sigma70_r2"/>
</dbReference>
<evidence type="ECO:0000256" key="4">
    <source>
        <dbReference type="ARBA" id="ARBA00023163"/>
    </source>
</evidence>
<dbReference type="InterPro" id="IPR013324">
    <property type="entry name" value="RNA_pol_sigma_r3/r4-like"/>
</dbReference>
<dbReference type="Gene3D" id="1.10.1740.10">
    <property type="match status" value="1"/>
</dbReference>
<evidence type="ECO:0000259" key="6">
    <source>
        <dbReference type="Pfam" id="PF08281"/>
    </source>
</evidence>
<dbReference type="SUPFAM" id="SSF88946">
    <property type="entry name" value="Sigma2 domain of RNA polymerase sigma factors"/>
    <property type="match status" value="1"/>
</dbReference>
<evidence type="ECO:0000313" key="7">
    <source>
        <dbReference type="EMBL" id="NII99972.1"/>
    </source>
</evidence>
<dbReference type="InterPro" id="IPR013325">
    <property type="entry name" value="RNA_pol_sigma_r2"/>
</dbReference>
<proteinExistence type="inferred from homology"/>
<keyword evidence="2" id="KW-0805">Transcription regulation</keyword>